<dbReference type="GO" id="GO:0003700">
    <property type="term" value="F:DNA-binding transcription factor activity"/>
    <property type="evidence" value="ECO:0007669"/>
    <property type="project" value="UniProtKB-UniRule"/>
</dbReference>
<protein>
    <submittedName>
        <fullName evidence="5">Meiosis-specific transcription factor NDT80</fullName>
    </submittedName>
</protein>
<feature type="compositionally biased region" description="Polar residues" evidence="3">
    <location>
        <begin position="374"/>
        <end position="387"/>
    </location>
</feature>
<feature type="compositionally biased region" description="Polar residues" evidence="3">
    <location>
        <begin position="750"/>
        <end position="764"/>
    </location>
</feature>
<dbReference type="InterPro" id="IPR052605">
    <property type="entry name" value="Fungal_trans_regulator"/>
</dbReference>
<dbReference type="GO" id="GO:0003677">
    <property type="term" value="F:DNA binding"/>
    <property type="evidence" value="ECO:0007669"/>
    <property type="project" value="UniProtKB-KW"/>
</dbReference>
<dbReference type="AlphaFoldDB" id="A0A1E5RNW5"/>
<dbReference type="InterPro" id="IPR024061">
    <property type="entry name" value="NDT80_DNA-bd_dom"/>
</dbReference>
<dbReference type="EMBL" id="LPNM01000005">
    <property type="protein sequence ID" value="OEJ88570.1"/>
    <property type="molecule type" value="Genomic_DNA"/>
</dbReference>
<dbReference type="InParanoid" id="A0A1E5RNW5"/>
<keyword evidence="6" id="KW-1185">Reference proteome</keyword>
<feature type="compositionally biased region" description="Basic and acidic residues" evidence="3">
    <location>
        <begin position="439"/>
        <end position="454"/>
    </location>
</feature>
<dbReference type="PANTHER" id="PTHR35144:SF2">
    <property type="entry name" value="MEIOSIS-SPECIFIC TRANSCRIPTION FACTOR NDT80"/>
    <property type="match status" value="1"/>
</dbReference>
<evidence type="ECO:0000313" key="5">
    <source>
        <dbReference type="EMBL" id="OEJ88570.1"/>
    </source>
</evidence>
<dbReference type="Pfam" id="PF05224">
    <property type="entry name" value="NDT80_PhoG"/>
    <property type="match status" value="1"/>
</dbReference>
<sequence length="781" mass="87391">MAKKSGKKVNNNQNLANNEKLDNTAKRPNSQGRVPPRSFLLYKAGPVFANATKYHQIVTAQSHTKVNVEIMSRIDRGFDFEEGSWTGYKRNYFSLVAGFEVSNIESGTFLDENYCVEINGSFLPVEYFATKITAGAIVENVEMPLVQHTAKRTNGIQSAPQIQAVIPSSLPSPQIIRETSNIRSSAKVEKYASELYLDKSISAELLEKKESIISNYPKGNIQKFAKYERIQFRSSDQIKKNAQFNNFFTLFSILGVVIKGNVVSLAEQENGVVQPVYMEHDNCTFVPITSKATPPLMVRGRTPSSYHPKKIKALKQKKKEVNELLKTLKANPSGLHGMTTEKKNHDFDAMATSQKEFVASKKAKSKTVKDQQESDSTLKSSRKTNTMQKRKPLGMVQKKQPSRQVDGKIISSFEQMLQHTNTGETNDQSVGGLLKKNEALNQKEDPRNGGKLEQTESEGDLSLMKDESFLESNMPSDRPEAGLSSGRKVNLPVCATLSNTTKRVFVRRTRRAESEFYQNVFANDGFERKLRSARDVPSFTVQSVPSTGSRSFKQTFGDEFNGNEISVGEITQDSFTSPVKKINKVHKSVFGADEVSVESEGFENKSLEWNAFEKVEGSVFENHNAPLILLNGTKQTCTQNTEGSGMGRTQHTNLFKGTKFFANNFGKKLENRKNQEGNHSFQTQPVESNWRSLEPYKGSFDGMLPVSSSYSRVSSSISGFSSSRLYNDIKFQDVAESFLACKFNKGAPRSETSYKSSNITTNNEMENKEARKESDEHILNN</sequence>
<comment type="caution">
    <text evidence="5">The sequence shown here is derived from an EMBL/GenBank/DDBJ whole genome shotgun (WGS) entry which is preliminary data.</text>
</comment>
<evidence type="ECO:0000259" key="4">
    <source>
        <dbReference type="PROSITE" id="PS51517"/>
    </source>
</evidence>
<reference evidence="6" key="1">
    <citation type="journal article" date="2016" name="Genome Announc.">
        <title>Genome sequences of three species of Hanseniaspora isolated from spontaneous wine fermentations.</title>
        <authorList>
            <person name="Sternes P.R."/>
            <person name="Lee D."/>
            <person name="Kutyna D.R."/>
            <person name="Borneman A.R."/>
        </authorList>
    </citation>
    <scope>NUCLEOTIDE SEQUENCE [LARGE SCALE GENOMIC DNA]</scope>
    <source>
        <strain evidence="6">AWRI3579</strain>
    </source>
</reference>
<feature type="DNA-binding region" description="NDT80" evidence="2">
    <location>
        <begin position="6"/>
        <end position="310"/>
    </location>
</feature>
<evidence type="ECO:0000313" key="6">
    <source>
        <dbReference type="Proteomes" id="UP000095728"/>
    </source>
</evidence>
<dbReference type="GO" id="GO:0000228">
    <property type="term" value="C:nuclear chromosome"/>
    <property type="evidence" value="ECO:0007669"/>
    <property type="project" value="TreeGrafter"/>
</dbReference>
<accession>A0A1E5RNW5</accession>
<dbReference type="Proteomes" id="UP000095728">
    <property type="component" value="Unassembled WGS sequence"/>
</dbReference>
<dbReference type="Gene3D" id="2.60.40.1390">
    <property type="entry name" value="NDT80 DNA-binding domain"/>
    <property type="match status" value="1"/>
</dbReference>
<feature type="domain" description="NDT80" evidence="4">
    <location>
        <begin position="6"/>
        <end position="310"/>
    </location>
</feature>
<feature type="region of interest" description="Disordered" evidence="3">
    <location>
        <begin position="747"/>
        <end position="781"/>
    </location>
</feature>
<feature type="region of interest" description="Disordered" evidence="3">
    <location>
        <begin position="439"/>
        <end position="462"/>
    </location>
</feature>
<evidence type="ECO:0000256" key="3">
    <source>
        <dbReference type="SAM" id="MobiDB-lite"/>
    </source>
</evidence>
<dbReference type="SUPFAM" id="SSF49417">
    <property type="entry name" value="p53-like transcription factors"/>
    <property type="match status" value="1"/>
</dbReference>
<proteinExistence type="predicted"/>
<feature type="region of interest" description="Disordered" evidence="3">
    <location>
        <begin position="1"/>
        <end position="35"/>
    </location>
</feature>
<name>A0A1E5RNW5_9ASCO</name>
<keyword evidence="1 2" id="KW-0238">DNA-binding</keyword>
<dbReference type="PROSITE" id="PS51517">
    <property type="entry name" value="NDT80"/>
    <property type="match status" value="1"/>
</dbReference>
<dbReference type="GO" id="GO:0051321">
    <property type="term" value="P:meiotic cell cycle"/>
    <property type="evidence" value="ECO:0007669"/>
    <property type="project" value="TreeGrafter"/>
</dbReference>
<evidence type="ECO:0000256" key="2">
    <source>
        <dbReference type="PROSITE-ProRule" id="PRU00850"/>
    </source>
</evidence>
<organism evidence="5 6">
    <name type="scientific">Hanseniaspora osmophila</name>
    <dbReference type="NCBI Taxonomy" id="56408"/>
    <lineage>
        <taxon>Eukaryota</taxon>
        <taxon>Fungi</taxon>
        <taxon>Dikarya</taxon>
        <taxon>Ascomycota</taxon>
        <taxon>Saccharomycotina</taxon>
        <taxon>Saccharomycetes</taxon>
        <taxon>Saccharomycodales</taxon>
        <taxon>Saccharomycodaceae</taxon>
        <taxon>Hanseniaspora</taxon>
    </lineage>
</organism>
<feature type="compositionally biased region" description="Basic and acidic residues" evidence="3">
    <location>
        <begin position="765"/>
        <end position="781"/>
    </location>
</feature>
<dbReference type="GO" id="GO:0045944">
    <property type="term" value="P:positive regulation of transcription by RNA polymerase II"/>
    <property type="evidence" value="ECO:0007669"/>
    <property type="project" value="TreeGrafter"/>
</dbReference>
<dbReference type="InterPro" id="IPR037141">
    <property type="entry name" value="NDT80_DNA-bd_dom_sf"/>
</dbReference>
<feature type="region of interest" description="Disordered" evidence="3">
    <location>
        <begin position="358"/>
        <end position="404"/>
    </location>
</feature>
<dbReference type="PANTHER" id="PTHR35144">
    <property type="entry name" value="MEIOSIS-SPECIFIC TRANSCRIPTION FACTOR NDT80"/>
    <property type="match status" value="1"/>
</dbReference>
<dbReference type="OrthoDB" id="2288358at2759"/>
<dbReference type="InterPro" id="IPR008967">
    <property type="entry name" value="p53-like_TF_DNA-bd_sf"/>
</dbReference>
<gene>
    <name evidence="5" type="ORF">AWRI3579_g741</name>
</gene>
<evidence type="ECO:0000256" key="1">
    <source>
        <dbReference type="ARBA" id="ARBA00023125"/>
    </source>
</evidence>